<sequence length="146" mass="16765">MNDTCIFCRIARSDLPAFKLFEDDLVLAFLDLHPIREGHALIIPKQHYQWFEDLPEPVAARIMSTGQRLARAMKHEWGVERVAFFFTGIHVAHTHAHVMPMLHRHDVTSVRYLEDGVEAFSLPPKPEDAALAQTADRIRTRLARSD</sequence>
<dbReference type="EMBL" id="LAZR01036623">
    <property type="protein sequence ID" value="KKL24367.1"/>
    <property type="molecule type" value="Genomic_DNA"/>
</dbReference>
<dbReference type="InterPro" id="IPR001310">
    <property type="entry name" value="Histidine_triad_HIT"/>
</dbReference>
<dbReference type="PRINTS" id="PR00332">
    <property type="entry name" value="HISTRIAD"/>
</dbReference>
<dbReference type="AlphaFoldDB" id="A0A0F9CD98"/>
<dbReference type="GO" id="GO:0009117">
    <property type="term" value="P:nucleotide metabolic process"/>
    <property type="evidence" value="ECO:0007669"/>
    <property type="project" value="TreeGrafter"/>
</dbReference>
<dbReference type="Gene3D" id="3.30.428.10">
    <property type="entry name" value="HIT-like"/>
    <property type="match status" value="1"/>
</dbReference>
<gene>
    <name evidence="2" type="ORF">LCGC14_2416020</name>
</gene>
<dbReference type="GO" id="GO:0003824">
    <property type="term" value="F:catalytic activity"/>
    <property type="evidence" value="ECO:0007669"/>
    <property type="project" value="InterPro"/>
</dbReference>
<dbReference type="PROSITE" id="PS51084">
    <property type="entry name" value="HIT_2"/>
    <property type="match status" value="1"/>
</dbReference>
<proteinExistence type="predicted"/>
<reference evidence="2" key="1">
    <citation type="journal article" date="2015" name="Nature">
        <title>Complex archaea that bridge the gap between prokaryotes and eukaryotes.</title>
        <authorList>
            <person name="Spang A."/>
            <person name="Saw J.H."/>
            <person name="Jorgensen S.L."/>
            <person name="Zaremba-Niedzwiedzka K."/>
            <person name="Martijn J."/>
            <person name="Lind A.E."/>
            <person name="van Eijk R."/>
            <person name="Schleper C."/>
            <person name="Guy L."/>
            <person name="Ettema T.J."/>
        </authorList>
    </citation>
    <scope>NUCLEOTIDE SEQUENCE</scope>
</reference>
<evidence type="ECO:0000259" key="1">
    <source>
        <dbReference type="PROSITE" id="PS51084"/>
    </source>
</evidence>
<dbReference type="SUPFAM" id="SSF54197">
    <property type="entry name" value="HIT-like"/>
    <property type="match status" value="1"/>
</dbReference>
<name>A0A0F9CD98_9ZZZZ</name>
<protein>
    <recommendedName>
        <fullName evidence="1">HIT domain-containing protein</fullName>
    </recommendedName>
</protein>
<organism evidence="2">
    <name type="scientific">marine sediment metagenome</name>
    <dbReference type="NCBI Taxonomy" id="412755"/>
    <lineage>
        <taxon>unclassified sequences</taxon>
        <taxon>metagenomes</taxon>
        <taxon>ecological metagenomes</taxon>
    </lineage>
</organism>
<dbReference type="InterPro" id="IPR011146">
    <property type="entry name" value="HIT-like"/>
</dbReference>
<dbReference type="Pfam" id="PF01230">
    <property type="entry name" value="HIT"/>
    <property type="match status" value="1"/>
</dbReference>
<dbReference type="InterPro" id="IPR036265">
    <property type="entry name" value="HIT-like_sf"/>
</dbReference>
<accession>A0A0F9CD98</accession>
<comment type="caution">
    <text evidence="2">The sequence shown here is derived from an EMBL/GenBank/DDBJ whole genome shotgun (WGS) entry which is preliminary data.</text>
</comment>
<dbReference type="PANTHER" id="PTHR46648:SF1">
    <property type="entry name" value="ADENOSINE 5'-MONOPHOSPHORAMIDASE HNT1"/>
    <property type="match status" value="1"/>
</dbReference>
<dbReference type="PANTHER" id="PTHR46648">
    <property type="entry name" value="HIT FAMILY PROTEIN 1"/>
    <property type="match status" value="1"/>
</dbReference>
<feature type="domain" description="HIT" evidence="1">
    <location>
        <begin position="6"/>
        <end position="109"/>
    </location>
</feature>
<evidence type="ECO:0000313" key="2">
    <source>
        <dbReference type="EMBL" id="KKL24367.1"/>
    </source>
</evidence>